<sequence length="142" mass="15255">MVGRSLDPEFQTCLSHTFSLEPEGVMKHKSSNGMIIMTEMNTEATYPENSVTAFRTLIAGLDLSHFTDPQLYDLGSVAAESAEGLCQGLLCLSEGLENSEILPPEGVVQVSAYLKASAHLLPALFELSEKTGIALGRNKAQP</sequence>
<reference evidence="2" key="1">
    <citation type="journal article" date="2019" name="Int. J. Syst. Evol. Microbiol.">
        <title>The Global Catalogue of Microorganisms (GCM) 10K type strain sequencing project: providing services to taxonomists for standard genome sequencing and annotation.</title>
        <authorList>
            <consortium name="The Broad Institute Genomics Platform"/>
            <consortium name="The Broad Institute Genome Sequencing Center for Infectious Disease"/>
            <person name="Wu L."/>
            <person name="Ma J."/>
        </authorList>
    </citation>
    <scope>NUCLEOTIDE SEQUENCE [LARGE SCALE GENOMIC DNA]</scope>
    <source>
        <strain evidence="2">CGMCC 1.12806</strain>
    </source>
</reference>
<organism evidence="1 2">
    <name type="scientific">Hafnia psychrotolerans</name>
    <dbReference type="NCBI Taxonomy" id="1477018"/>
    <lineage>
        <taxon>Bacteria</taxon>
        <taxon>Pseudomonadati</taxon>
        <taxon>Pseudomonadota</taxon>
        <taxon>Gammaproteobacteria</taxon>
        <taxon>Enterobacterales</taxon>
        <taxon>Hafniaceae</taxon>
        <taxon>Hafnia</taxon>
    </lineage>
</organism>
<gene>
    <name evidence="1" type="ORF">GCM10011328_40490</name>
</gene>
<evidence type="ECO:0000313" key="2">
    <source>
        <dbReference type="Proteomes" id="UP000627464"/>
    </source>
</evidence>
<name>A0ABQ1H8P3_9GAMM</name>
<accession>A0ABQ1H8P3</accession>
<comment type="caution">
    <text evidence="1">The sequence shown here is derived from an EMBL/GenBank/DDBJ whole genome shotgun (WGS) entry which is preliminary data.</text>
</comment>
<proteinExistence type="predicted"/>
<keyword evidence="2" id="KW-1185">Reference proteome</keyword>
<dbReference type="Proteomes" id="UP000627464">
    <property type="component" value="Unassembled WGS sequence"/>
</dbReference>
<evidence type="ECO:0000313" key="1">
    <source>
        <dbReference type="EMBL" id="GGA60956.1"/>
    </source>
</evidence>
<protein>
    <submittedName>
        <fullName evidence="1">Uncharacterized protein</fullName>
    </submittedName>
</protein>
<dbReference type="EMBL" id="BMFZ01000015">
    <property type="protein sequence ID" value="GGA60956.1"/>
    <property type="molecule type" value="Genomic_DNA"/>
</dbReference>